<proteinExistence type="predicted"/>
<dbReference type="AlphaFoldDB" id="A0AAX1EFE2"/>
<dbReference type="EMBL" id="CP038254">
    <property type="protein sequence ID" value="QBR83830.1"/>
    <property type="molecule type" value="Genomic_DNA"/>
</dbReference>
<evidence type="ECO:0000313" key="1">
    <source>
        <dbReference type="EMBL" id="QBR83830.1"/>
    </source>
</evidence>
<sequence>MPSFKDTEHTYNKYWNQQVVQPYQGIIRYLKQRKDSNHFFSSAPNQIDALLCQYCNGIRAIIVSISSKMVHFDDKKDAEHYLNKVRNEAWKDLQEFKEILSASVYYEDTLLNEINYTLTQLSTSYPSFEAAETLEPQFFTPLNPRQNTSDDLLVDSMGEWLDPLPRTPL</sequence>
<dbReference type="Proteomes" id="UP000295517">
    <property type="component" value="Chromosome"/>
</dbReference>
<evidence type="ECO:0000313" key="2">
    <source>
        <dbReference type="Proteomes" id="UP000295517"/>
    </source>
</evidence>
<reference evidence="1 2" key="1">
    <citation type="submission" date="2019-03" db="EMBL/GenBank/DDBJ databases">
        <title>Diverse conjugative elements silence natural transformation in Legionella species.</title>
        <authorList>
            <person name="Durieux I."/>
            <person name="Ginevra C."/>
            <person name="Attaiech L."/>
            <person name="Picq K."/>
            <person name="Juan P.A."/>
            <person name="Jarraud S."/>
            <person name="Charpentier X."/>
        </authorList>
    </citation>
    <scope>NUCLEOTIDE SEQUENCE [LARGE SCALE GENOMIC DNA]</scope>
    <source>
        <strain evidence="1 2">HL-0427-4011</strain>
    </source>
</reference>
<accession>A0AAX1EFE2</accession>
<gene>
    <name evidence="1" type="ORF">E3983_05395</name>
</gene>
<evidence type="ECO:0008006" key="3">
    <source>
        <dbReference type="Google" id="ProtNLM"/>
    </source>
</evidence>
<protein>
    <recommendedName>
        <fullName evidence="3">Bile acid beta-glucosidase</fullName>
    </recommendedName>
</protein>
<name>A0AAX1EFE2_9GAMM</name>
<organism evidence="1 2">
    <name type="scientific">Legionella israelensis</name>
    <dbReference type="NCBI Taxonomy" id="454"/>
    <lineage>
        <taxon>Bacteria</taxon>
        <taxon>Pseudomonadati</taxon>
        <taxon>Pseudomonadota</taxon>
        <taxon>Gammaproteobacteria</taxon>
        <taxon>Legionellales</taxon>
        <taxon>Legionellaceae</taxon>
        <taxon>Legionella</taxon>
    </lineage>
</organism>
<dbReference type="RefSeq" id="WP_135060154.1">
    <property type="nucleotide sequence ID" value="NZ_CP038254.1"/>
</dbReference>